<protein>
    <submittedName>
        <fullName evidence="1">Uncharacterized protein</fullName>
    </submittedName>
</protein>
<comment type="caution">
    <text evidence="1">The sequence shown here is derived from an EMBL/GenBank/DDBJ whole genome shotgun (WGS) entry which is preliminary data.</text>
</comment>
<reference evidence="1 2" key="1">
    <citation type="submission" date="2014-03" db="EMBL/GenBank/DDBJ databases">
        <title>The genomes of two eusocial bee gut symbionts.</title>
        <authorList>
            <person name="Kwong W.K."/>
            <person name="Engel P."/>
            <person name="Koch H."/>
            <person name="Moran N.A."/>
        </authorList>
    </citation>
    <scope>NUCLEOTIDE SEQUENCE [LARGE SCALE GENOMIC DNA]</scope>
    <source>
        <strain evidence="2">wkB29</strain>
    </source>
</reference>
<accession>A0A837AGR9</accession>
<evidence type="ECO:0000313" key="1">
    <source>
        <dbReference type="EMBL" id="KDN14409.1"/>
    </source>
</evidence>
<dbReference type="EMBL" id="JFZV01000007">
    <property type="protein sequence ID" value="KDN14409.1"/>
    <property type="molecule type" value="Genomic_DNA"/>
</dbReference>
<dbReference type="AlphaFoldDB" id="A0A837AGR9"/>
<dbReference type="Proteomes" id="UP000027170">
    <property type="component" value="Unassembled WGS sequence"/>
</dbReference>
<evidence type="ECO:0000313" key="2">
    <source>
        <dbReference type="Proteomes" id="UP000027170"/>
    </source>
</evidence>
<gene>
    <name evidence="1" type="ORF">SALWKB29_1498</name>
</gene>
<sequence>MNGHCLLLRSIYVYGIKNTFLPPQMSVVFNQLFILKVNFASMYAAH</sequence>
<name>A0A837AGR9_9NEIS</name>
<keyword evidence="2" id="KW-1185">Reference proteome</keyword>
<organism evidence="1 2">
    <name type="scientific">Snodgrassella communis</name>
    <dbReference type="NCBI Taxonomy" id="2946699"/>
    <lineage>
        <taxon>Bacteria</taxon>
        <taxon>Pseudomonadati</taxon>
        <taxon>Pseudomonadota</taxon>
        <taxon>Betaproteobacteria</taxon>
        <taxon>Neisseriales</taxon>
        <taxon>Neisseriaceae</taxon>
        <taxon>Snodgrassella</taxon>
    </lineage>
</organism>
<proteinExistence type="predicted"/>